<name>A0A6M3L5G0_9ZZZZ</name>
<protein>
    <submittedName>
        <fullName evidence="2">Putative DNA binding, helix-turn-helix domain containing protein</fullName>
    </submittedName>
</protein>
<gene>
    <name evidence="2" type="ORF">MM415B02543_0013</name>
</gene>
<reference evidence="2" key="1">
    <citation type="submission" date="2020-03" db="EMBL/GenBank/DDBJ databases">
        <title>The deep terrestrial virosphere.</title>
        <authorList>
            <person name="Holmfeldt K."/>
            <person name="Nilsson E."/>
            <person name="Simone D."/>
            <person name="Lopez-Fernandez M."/>
            <person name="Wu X."/>
            <person name="de Brujin I."/>
            <person name="Lundin D."/>
            <person name="Andersson A."/>
            <person name="Bertilsson S."/>
            <person name="Dopson M."/>
        </authorList>
    </citation>
    <scope>NUCLEOTIDE SEQUENCE</scope>
    <source>
        <strain evidence="2">MM415B02543</strain>
    </source>
</reference>
<evidence type="ECO:0000313" key="2">
    <source>
        <dbReference type="EMBL" id="QJA89499.1"/>
    </source>
</evidence>
<sequence>MSEKVTAQQAAQILGYHLTHIYRLLAKPGQGGLLAQKFGNTWMIDKDSVLALKSQQVDGRLVS</sequence>
<accession>A0A6M3L5G0</accession>
<dbReference type="AlphaFoldDB" id="A0A6M3L5G0"/>
<proteinExistence type="predicted"/>
<organism evidence="2">
    <name type="scientific">viral metagenome</name>
    <dbReference type="NCBI Taxonomy" id="1070528"/>
    <lineage>
        <taxon>unclassified sequences</taxon>
        <taxon>metagenomes</taxon>
        <taxon>organismal metagenomes</taxon>
    </lineage>
</organism>
<evidence type="ECO:0000259" key="1">
    <source>
        <dbReference type="Pfam" id="PF12728"/>
    </source>
</evidence>
<dbReference type="EMBL" id="MT142849">
    <property type="protein sequence ID" value="QJA89499.1"/>
    <property type="molecule type" value="Genomic_DNA"/>
</dbReference>
<feature type="domain" description="Helix-turn-helix" evidence="1">
    <location>
        <begin position="6"/>
        <end position="56"/>
    </location>
</feature>
<dbReference type="Pfam" id="PF12728">
    <property type="entry name" value="HTH_17"/>
    <property type="match status" value="1"/>
</dbReference>
<dbReference type="InterPro" id="IPR041657">
    <property type="entry name" value="HTH_17"/>
</dbReference>